<keyword evidence="4 7" id="KW-0812">Transmembrane</keyword>
<evidence type="ECO:0000256" key="1">
    <source>
        <dbReference type="ARBA" id="ARBA00004651"/>
    </source>
</evidence>
<dbReference type="AlphaFoldDB" id="A0A329R275"/>
<reference evidence="9 10" key="1">
    <citation type="submission" date="2018-06" db="EMBL/GenBank/DDBJ databases">
        <title>Phytoactinopolyspora halophila sp. nov., a novel halophilic actinomycete isolated from a saline soil in China.</title>
        <authorList>
            <person name="Tang S.-K."/>
        </authorList>
    </citation>
    <scope>NUCLEOTIDE SEQUENCE [LARGE SCALE GENOMIC DNA]</scope>
    <source>
        <strain evidence="9 10">YIM 96934</strain>
    </source>
</reference>
<sequence>MTNTAIAPRQPRRRTGLGRRPWMDWMILPALIAIGVVIGYPIVRAIQLSTTEFNPLAGADPTPVGTANFEQLVDDPIFWEALRNTAIYTFGSVAIAAIIGAMVALLVENLSGRARVVKTLLLTPWAVPFVVVAFLFRYMFDAQSGVINALLMDLNITDQPVDWLVSSTWALPTVVAANVWAQTPFFVLVFGAALAAVPNEVIESARVDSTRGLAMARHIKLPYMRNAALIASLLMVVANFNDFGKIWAMTEGGPGYATTTLVVWVYRLAFTSFELGYASAVGVIWLVLLLLFAIAYARMLRRGS</sequence>
<dbReference type="RefSeq" id="WP_112257400.1">
    <property type="nucleotide sequence ID" value="NZ_QMIG01000003.1"/>
</dbReference>
<protein>
    <submittedName>
        <fullName evidence="9">Sugar ABC transporter permease</fullName>
    </submittedName>
</protein>
<evidence type="ECO:0000256" key="4">
    <source>
        <dbReference type="ARBA" id="ARBA00022692"/>
    </source>
</evidence>
<keyword evidence="3" id="KW-1003">Cell membrane</keyword>
<evidence type="ECO:0000313" key="9">
    <source>
        <dbReference type="EMBL" id="RAW17582.1"/>
    </source>
</evidence>
<dbReference type="InterPro" id="IPR035906">
    <property type="entry name" value="MetI-like_sf"/>
</dbReference>
<comment type="similarity">
    <text evidence="7">Belongs to the binding-protein-dependent transport system permease family.</text>
</comment>
<dbReference type="GO" id="GO:0055085">
    <property type="term" value="P:transmembrane transport"/>
    <property type="evidence" value="ECO:0007669"/>
    <property type="project" value="InterPro"/>
</dbReference>
<feature type="transmembrane region" description="Helical" evidence="7">
    <location>
        <begin position="86"/>
        <end position="107"/>
    </location>
</feature>
<dbReference type="Proteomes" id="UP000250462">
    <property type="component" value="Unassembled WGS sequence"/>
</dbReference>
<dbReference type="PANTHER" id="PTHR43005">
    <property type="entry name" value="BLR7065 PROTEIN"/>
    <property type="match status" value="1"/>
</dbReference>
<dbReference type="OrthoDB" id="9805974at2"/>
<dbReference type="SUPFAM" id="SSF161098">
    <property type="entry name" value="MetI-like"/>
    <property type="match status" value="1"/>
</dbReference>
<evidence type="ECO:0000313" key="10">
    <source>
        <dbReference type="Proteomes" id="UP000250462"/>
    </source>
</evidence>
<dbReference type="Gene3D" id="1.10.3720.10">
    <property type="entry name" value="MetI-like"/>
    <property type="match status" value="1"/>
</dbReference>
<evidence type="ECO:0000259" key="8">
    <source>
        <dbReference type="PROSITE" id="PS50928"/>
    </source>
</evidence>
<evidence type="ECO:0000256" key="6">
    <source>
        <dbReference type="ARBA" id="ARBA00023136"/>
    </source>
</evidence>
<organism evidence="9 10">
    <name type="scientific">Phytoactinopolyspora halophila</name>
    <dbReference type="NCBI Taxonomy" id="1981511"/>
    <lineage>
        <taxon>Bacteria</taxon>
        <taxon>Bacillati</taxon>
        <taxon>Actinomycetota</taxon>
        <taxon>Actinomycetes</taxon>
        <taxon>Jiangellales</taxon>
        <taxon>Jiangellaceae</taxon>
        <taxon>Phytoactinopolyspora</taxon>
    </lineage>
</organism>
<feature type="transmembrane region" description="Helical" evidence="7">
    <location>
        <begin position="179"/>
        <end position="202"/>
    </location>
</feature>
<keyword evidence="10" id="KW-1185">Reference proteome</keyword>
<dbReference type="PROSITE" id="PS50928">
    <property type="entry name" value="ABC_TM1"/>
    <property type="match status" value="1"/>
</dbReference>
<evidence type="ECO:0000256" key="3">
    <source>
        <dbReference type="ARBA" id="ARBA00022475"/>
    </source>
</evidence>
<keyword evidence="5 7" id="KW-1133">Transmembrane helix</keyword>
<accession>A0A329R275</accession>
<feature type="transmembrane region" description="Helical" evidence="7">
    <location>
        <begin position="22"/>
        <end position="43"/>
    </location>
</feature>
<feature type="transmembrane region" description="Helical" evidence="7">
    <location>
        <begin position="223"/>
        <end position="240"/>
    </location>
</feature>
<feature type="transmembrane region" description="Helical" evidence="7">
    <location>
        <begin position="119"/>
        <end position="140"/>
    </location>
</feature>
<dbReference type="PANTHER" id="PTHR43005:SF1">
    <property type="entry name" value="SPERMIDINE_PUTRESCINE TRANSPORT SYSTEM PERMEASE PROTEIN"/>
    <property type="match status" value="1"/>
</dbReference>
<name>A0A329R275_9ACTN</name>
<dbReference type="CDD" id="cd06261">
    <property type="entry name" value="TM_PBP2"/>
    <property type="match status" value="1"/>
</dbReference>
<feature type="domain" description="ABC transmembrane type-1" evidence="8">
    <location>
        <begin position="82"/>
        <end position="296"/>
    </location>
</feature>
<dbReference type="InterPro" id="IPR000515">
    <property type="entry name" value="MetI-like"/>
</dbReference>
<comment type="caution">
    <text evidence="9">The sequence shown here is derived from an EMBL/GenBank/DDBJ whole genome shotgun (WGS) entry which is preliminary data.</text>
</comment>
<dbReference type="Pfam" id="PF00528">
    <property type="entry name" value="BPD_transp_1"/>
    <property type="match status" value="1"/>
</dbReference>
<evidence type="ECO:0000256" key="2">
    <source>
        <dbReference type="ARBA" id="ARBA00022448"/>
    </source>
</evidence>
<comment type="subcellular location">
    <subcellularLocation>
        <location evidence="1 7">Cell membrane</location>
        <topology evidence="1 7">Multi-pass membrane protein</topology>
    </subcellularLocation>
</comment>
<evidence type="ECO:0000256" key="5">
    <source>
        <dbReference type="ARBA" id="ARBA00022989"/>
    </source>
</evidence>
<keyword evidence="6 7" id="KW-0472">Membrane</keyword>
<dbReference type="GO" id="GO:0005886">
    <property type="term" value="C:plasma membrane"/>
    <property type="evidence" value="ECO:0007669"/>
    <property type="project" value="UniProtKB-SubCell"/>
</dbReference>
<dbReference type="EMBL" id="QMIG01000003">
    <property type="protein sequence ID" value="RAW17582.1"/>
    <property type="molecule type" value="Genomic_DNA"/>
</dbReference>
<proteinExistence type="inferred from homology"/>
<evidence type="ECO:0000256" key="7">
    <source>
        <dbReference type="RuleBase" id="RU363032"/>
    </source>
</evidence>
<gene>
    <name evidence="9" type="ORF">DPM12_06210</name>
</gene>
<keyword evidence="2 7" id="KW-0813">Transport</keyword>
<feature type="transmembrane region" description="Helical" evidence="7">
    <location>
        <begin position="275"/>
        <end position="297"/>
    </location>
</feature>